<reference evidence="4" key="1">
    <citation type="submission" date="2021-03" db="EMBL/GenBank/DDBJ databases">
        <title>Draft genome sequence of rust myrtle Austropuccinia psidii MF-1, a brazilian biotype.</title>
        <authorList>
            <person name="Quecine M.C."/>
            <person name="Pachon D.M.R."/>
            <person name="Bonatelli M.L."/>
            <person name="Correr F.H."/>
            <person name="Franceschini L.M."/>
            <person name="Leite T.F."/>
            <person name="Margarido G.R.A."/>
            <person name="Almeida C.A."/>
            <person name="Ferrarezi J.A."/>
            <person name="Labate C.A."/>
        </authorList>
    </citation>
    <scope>NUCLEOTIDE SEQUENCE</scope>
    <source>
        <strain evidence="4">MF-1</strain>
    </source>
</reference>
<proteinExistence type="predicted"/>
<keyword evidence="1" id="KW-0547">Nucleotide-binding</keyword>
<name>A0A9Q3D1T8_9BASI</name>
<dbReference type="SUPFAM" id="SSF52540">
    <property type="entry name" value="P-loop containing nucleoside triphosphate hydrolases"/>
    <property type="match status" value="1"/>
</dbReference>
<feature type="domain" description="SNF2 N-terminal" evidence="3">
    <location>
        <begin position="48"/>
        <end position="126"/>
    </location>
</feature>
<evidence type="ECO:0000259" key="3">
    <source>
        <dbReference type="Pfam" id="PF00176"/>
    </source>
</evidence>
<dbReference type="InterPro" id="IPR038718">
    <property type="entry name" value="SNF2-like_sf"/>
</dbReference>
<dbReference type="InterPro" id="IPR000330">
    <property type="entry name" value="SNF2_N"/>
</dbReference>
<dbReference type="InterPro" id="IPR027417">
    <property type="entry name" value="P-loop_NTPase"/>
</dbReference>
<sequence length="129" mass="14335">MEPKPVISSQNLLLSPEFHSQLLKIQSGNNLPQIQTLIPFLKSSLKPHKKQGLAFLLDRETPNGKSADSLWLNKPSSSTRRIYLIHSITKKQVQNLQDSLIHTPLGCLLAHDMGLGKSIQCISLICTTL</sequence>
<comment type="caution">
    <text evidence="4">The sequence shown here is derived from an EMBL/GenBank/DDBJ whole genome shotgun (WGS) entry which is preliminary data.</text>
</comment>
<dbReference type="EMBL" id="AVOT02011575">
    <property type="protein sequence ID" value="MBW0492411.1"/>
    <property type="molecule type" value="Genomic_DNA"/>
</dbReference>
<dbReference type="GO" id="GO:0005524">
    <property type="term" value="F:ATP binding"/>
    <property type="evidence" value="ECO:0007669"/>
    <property type="project" value="InterPro"/>
</dbReference>
<keyword evidence="2" id="KW-0067">ATP-binding</keyword>
<accession>A0A9Q3D1T8</accession>
<organism evidence="4 5">
    <name type="scientific">Austropuccinia psidii MF-1</name>
    <dbReference type="NCBI Taxonomy" id="1389203"/>
    <lineage>
        <taxon>Eukaryota</taxon>
        <taxon>Fungi</taxon>
        <taxon>Dikarya</taxon>
        <taxon>Basidiomycota</taxon>
        <taxon>Pucciniomycotina</taxon>
        <taxon>Pucciniomycetes</taxon>
        <taxon>Pucciniales</taxon>
        <taxon>Sphaerophragmiaceae</taxon>
        <taxon>Austropuccinia</taxon>
    </lineage>
</organism>
<evidence type="ECO:0000313" key="4">
    <source>
        <dbReference type="EMBL" id="MBW0492411.1"/>
    </source>
</evidence>
<dbReference type="AlphaFoldDB" id="A0A9Q3D1T8"/>
<protein>
    <recommendedName>
        <fullName evidence="3">SNF2 N-terminal domain-containing protein</fullName>
    </recommendedName>
</protein>
<dbReference type="Proteomes" id="UP000765509">
    <property type="component" value="Unassembled WGS sequence"/>
</dbReference>
<keyword evidence="5" id="KW-1185">Reference proteome</keyword>
<dbReference type="Gene3D" id="3.40.50.10810">
    <property type="entry name" value="Tandem AAA-ATPase domain"/>
    <property type="match status" value="1"/>
</dbReference>
<evidence type="ECO:0000256" key="1">
    <source>
        <dbReference type="ARBA" id="ARBA00022741"/>
    </source>
</evidence>
<gene>
    <name evidence="4" type="ORF">O181_032126</name>
</gene>
<evidence type="ECO:0000313" key="5">
    <source>
        <dbReference type="Proteomes" id="UP000765509"/>
    </source>
</evidence>
<evidence type="ECO:0000256" key="2">
    <source>
        <dbReference type="ARBA" id="ARBA00022840"/>
    </source>
</evidence>
<dbReference type="Pfam" id="PF00176">
    <property type="entry name" value="SNF2-rel_dom"/>
    <property type="match status" value="1"/>
</dbReference>
<dbReference type="OrthoDB" id="2514615at2759"/>